<dbReference type="InterPro" id="IPR043151">
    <property type="entry name" value="BAH_sf"/>
</dbReference>
<evidence type="ECO:0000313" key="3">
    <source>
        <dbReference type="EMBL" id="KAK4793967.1"/>
    </source>
</evidence>
<dbReference type="AlphaFoldDB" id="A0AAN7R8S9"/>
<evidence type="ECO:0000313" key="4">
    <source>
        <dbReference type="Proteomes" id="UP001346149"/>
    </source>
</evidence>
<comment type="caution">
    <text evidence="3">The sequence shown here is derived from an EMBL/GenBank/DDBJ whole genome shotgun (WGS) entry which is preliminary data.</text>
</comment>
<reference evidence="3 4" key="1">
    <citation type="journal article" date="2023" name="Hortic Res">
        <title>Pangenome of water caltrop reveals structural variations and asymmetric subgenome divergence after allopolyploidization.</title>
        <authorList>
            <person name="Zhang X."/>
            <person name="Chen Y."/>
            <person name="Wang L."/>
            <person name="Yuan Y."/>
            <person name="Fang M."/>
            <person name="Shi L."/>
            <person name="Lu R."/>
            <person name="Comes H.P."/>
            <person name="Ma Y."/>
            <person name="Chen Y."/>
            <person name="Huang G."/>
            <person name="Zhou Y."/>
            <person name="Zheng Z."/>
            <person name="Qiu Y."/>
        </authorList>
    </citation>
    <scope>NUCLEOTIDE SEQUENCE [LARGE SCALE GENOMIC DNA]</scope>
    <source>
        <strain evidence="3">F231</strain>
    </source>
</reference>
<sequence>MEDMMQCFTSLEPFVSVLIHVQSIILAADFLIFLVGISLSTSVNTKIQVHSFVFIMAEFDEPEEGHYYLAYSEDMHEDRMGLKKVIVRWFYLTREICHMFPQYNPHPRETFITPQVEVICADCVEEPATVVHLRNSYVLWA</sequence>
<keyword evidence="1" id="KW-0812">Transmembrane</keyword>
<feature type="domain" description="BAH" evidence="2">
    <location>
        <begin position="45"/>
        <end position="141"/>
    </location>
</feature>
<name>A0AAN7R8S9_TRANT</name>
<dbReference type="Gene3D" id="2.30.30.490">
    <property type="match status" value="1"/>
</dbReference>
<evidence type="ECO:0000259" key="2">
    <source>
        <dbReference type="PROSITE" id="PS51038"/>
    </source>
</evidence>
<proteinExistence type="predicted"/>
<organism evidence="3 4">
    <name type="scientific">Trapa natans</name>
    <name type="common">Water chestnut</name>
    <dbReference type="NCBI Taxonomy" id="22666"/>
    <lineage>
        <taxon>Eukaryota</taxon>
        <taxon>Viridiplantae</taxon>
        <taxon>Streptophyta</taxon>
        <taxon>Embryophyta</taxon>
        <taxon>Tracheophyta</taxon>
        <taxon>Spermatophyta</taxon>
        <taxon>Magnoliopsida</taxon>
        <taxon>eudicotyledons</taxon>
        <taxon>Gunneridae</taxon>
        <taxon>Pentapetalae</taxon>
        <taxon>rosids</taxon>
        <taxon>malvids</taxon>
        <taxon>Myrtales</taxon>
        <taxon>Lythraceae</taxon>
        <taxon>Trapa</taxon>
    </lineage>
</organism>
<accession>A0AAN7R8S9</accession>
<keyword evidence="1" id="KW-0472">Membrane</keyword>
<feature type="transmembrane region" description="Helical" evidence="1">
    <location>
        <begin position="14"/>
        <end position="37"/>
    </location>
</feature>
<dbReference type="GO" id="GO:0003682">
    <property type="term" value="F:chromatin binding"/>
    <property type="evidence" value="ECO:0007669"/>
    <property type="project" value="InterPro"/>
</dbReference>
<gene>
    <name evidence="3" type="ORF">SAY86_011961</name>
</gene>
<protein>
    <recommendedName>
        <fullName evidence="2">BAH domain-containing protein</fullName>
    </recommendedName>
</protein>
<evidence type="ECO:0000256" key="1">
    <source>
        <dbReference type="SAM" id="Phobius"/>
    </source>
</evidence>
<keyword evidence="4" id="KW-1185">Reference proteome</keyword>
<dbReference type="EMBL" id="JAXQNO010000007">
    <property type="protein sequence ID" value="KAK4793967.1"/>
    <property type="molecule type" value="Genomic_DNA"/>
</dbReference>
<keyword evidence="1" id="KW-1133">Transmembrane helix</keyword>
<dbReference type="PROSITE" id="PS51038">
    <property type="entry name" value="BAH"/>
    <property type="match status" value="1"/>
</dbReference>
<dbReference type="Proteomes" id="UP001346149">
    <property type="component" value="Unassembled WGS sequence"/>
</dbReference>
<dbReference type="InterPro" id="IPR001025">
    <property type="entry name" value="BAH_dom"/>
</dbReference>